<dbReference type="Proteomes" id="UP000319852">
    <property type="component" value="Chromosome"/>
</dbReference>
<protein>
    <submittedName>
        <fullName evidence="1">Uncharacterized protein</fullName>
    </submittedName>
</protein>
<evidence type="ECO:0000313" key="2">
    <source>
        <dbReference type="Proteomes" id="UP000319852"/>
    </source>
</evidence>
<organism evidence="1 2">
    <name type="scientific">Adhaeretor mobilis</name>
    <dbReference type="NCBI Taxonomy" id="1930276"/>
    <lineage>
        <taxon>Bacteria</taxon>
        <taxon>Pseudomonadati</taxon>
        <taxon>Planctomycetota</taxon>
        <taxon>Planctomycetia</taxon>
        <taxon>Pirellulales</taxon>
        <taxon>Lacipirellulaceae</taxon>
        <taxon>Adhaeretor</taxon>
    </lineage>
</organism>
<sequence length="65" mass="7371">MPLGQIRKWPILCLERRFWPIIGLLFETEVIDTAGSKSAQIAASFDASVDESDASKQFPIQTLFW</sequence>
<accession>A0A517N382</accession>
<dbReference type="KEGG" id="amob:HG15A2_49420"/>
<keyword evidence="2" id="KW-1185">Reference proteome</keyword>
<evidence type="ECO:0000313" key="1">
    <source>
        <dbReference type="EMBL" id="QDT01595.1"/>
    </source>
</evidence>
<reference evidence="1 2" key="1">
    <citation type="submission" date="2019-02" db="EMBL/GenBank/DDBJ databases">
        <title>Deep-cultivation of Planctomycetes and their phenomic and genomic characterization uncovers novel biology.</title>
        <authorList>
            <person name="Wiegand S."/>
            <person name="Jogler M."/>
            <person name="Boedeker C."/>
            <person name="Pinto D."/>
            <person name="Vollmers J."/>
            <person name="Rivas-Marin E."/>
            <person name="Kohn T."/>
            <person name="Peeters S.H."/>
            <person name="Heuer A."/>
            <person name="Rast P."/>
            <person name="Oberbeckmann S."/>
            <person name="Bunk B."/>
            <person name="Jeske O."/>
            <person name="Meyerdierks A."/>
            <person name="Storesund J.E."/>
            <person name="Kallscheuer N."/>
            <person name="Luecker S."/>
            <person name="Lage O.M."/>
            <person name="Pohl T."/>
            <person name="Merkel B.J."/>
            <person name="Hornburger P."/>
            <person name="Mueller R.-W."/>
            <person name="Bruemmer F."/>
            <person name="Labrenz M."/>
            <person name="Spormann A.M."/>
            <person name="Op den Camp H."/>
            <person name="Overmann J."/>
            <person name="Amann R."/>
            <person name="Jetten M.S.M."/>
            <person name="Mascher T."/>
            <person name="Medema M.H."/>
            <person name="Devos D.P."/>
            <person name="Kaster A.-K."/>
            <person name="Ovreas L."/>
            <person name="Rohde M."/>
            <person name="Galperin M.Y."/>
            <person name="Jogler C."/>
        </authorList>
    </citation>
    <scope>NUCLEOTIDE SEQUENCE [LARGE SCALE GENOMIC DNA]</scope>
    <source>
        <strain evidence="1 2">HG15A2</strain>
    </source>
</reference>
<dbReference type="AlphaFoldDB" id="A0A517N382"/>
<proteinExistence type="predicted"/>
<gene>
    <name evidence="1" type="ORF">HG15A2_49420</name>
</gene>
<dbReference type="EMBL" id="CP036263">
    <property type="protein sequence ID" value="QDT01595.1"/>
    <property type="molecule type" value="Genomic_DNA"/>
</dbReference>
<name>A0A517N382_9BACT</name>